<accession>X1JNI0</accession>
<dbReference type="EMBL" id="BARU01049706">
    <property type="protein sequence ID" value="GAH95622.1"/>
    <property type="molecule type" value="Genomic_DNA"/>
</dbReference>
<protein>
    <submittedName>
        <fullName evidence="1">Uncharacterized protein</fullName>
    </submittedName>
</protein>
<reference evidence="1" key="1">
    <citation type="journal article" date="2014" name="Front. Microbiol.">
        <title>High frequency of phylogenetically diverse reductive dehalogenase-homologous genes in deep subseafloor sedimentary metagenomes.</title>
        <authorList>
            <person name="Kawai M."/>
            <person name="Futagami T."/>
            <person name="Toyoda A."/>
            <person name="Takaki Y."/>
            <person name="Nishi S."/>
            <person name="Hori S."/>
            <person name="Arai W."/>
            <person name="Tsubouchi T."/>
            <person name="Morono Y."/>
            <person name="Uchiyama I."/>
            <person name="Ito T."/>
            <person name="Fujiyama A."/>
            <person name="Inagaki F."/>
            <person name="Takami H."/>
        </authorList>
    </citation>
    <scope>NUCLEOTIDE SEQUENCE</scope>
    <source>
        <strain evidence="1">Expedition CK06-06</strain>
    </source>
</reference>
<dbReference type="AlphaFoldDB" id="X1JNI0"/>
<comment type="caution">
    <text evidence="1">The sequence shown here is derived from an EMBL/GenBank/DDBJ whole genome shotgun (WGS) entry which is preliminary data.</text>
</comment>
<gene>
    <name evidence="1" type="ORF">S03H2_72983</name>
</gene>
<name>X1JNI0_9ZZZZ</name>
<organism evidence="1">
    <name type="scientific">marine sediment metagenome</name>
    <dbReference type="NCBI Taxonomy" id="412755"/>
    <lineage>
        <taxon>unclassified sequences</taxon>
        <taxon>metagenomes</taxon>
        <taxon>ecological metagenomes</taxon>
    </lineage>
</organism>
<feature type="non-terminal residue" evidence="1">
    <location>
        <position position="38"/>
    </location>
</feature>
<sequence>HIDRSGPRKPRNAEYINRDTEWKWTIECLEGEIIFYSI</sequence>
<feature type="non-terminal residue" evidence="1">
    <location>
        <position position="1"/>
    </location>
</feature>
<evidence type="ECO:0000313" key="1">
    <source>
        <dbReference type="EMBL" id="GAH95622.1"/>
    </source>
</evidence>
<proteinExistence type="predicted"/>